<evidence type="ECO:0000313" key="1">
    <source>
        <dbReference type="EMBL" id="MBC5852775.1"/>
    </source>
</evidence>
<dbReference type="AlphaFoldDB" id="A0A9X0RDD1"/>
<evidence type="ECO:0000313" key="2">
    <source>
        <dbReference type="Proteomes" id="UP000615796"/>
    </source>
</evidence>
<dbReference type="RefSeq" id="WP_187027035.1">
    <property type="nucleotide sequence ID" value="NZ_JACRUP010000018.1"/>
</dbReference>
<organism evidence="1 2">
    <name type="scientific">Vibrio metschnikovii</name>
    <dbReference type="NCBI Taxonomy" id="28172"/>
    <lineage>
        <taxon>Bacteria</taxon>
        <taxon>Pseudomonadati</taxon>
        <taxon>Pseudomonadota</taxon>
        <taxon>Gammaproteobacteria</taxon>
        <taxon>Vibrionales</taxon>
        <taxon>Vibrionaceae</taxon>
        <taxon>Vibrio</taxon>
    </lineage>
</organism>
<comment type="caution">
    <text evidence="1">The sequence shown here is derived from an EMBL/GenBank/DDBJ whole genome shotgun (WGS) entry which is preliminary data.</text>
</comment>
<reference evidence="1" key="1">
    <citation type="submission" date="2020-08" db="EMBL/GenBank/DDBJ databases">
        <title>Genome Sequencing and Pan-Genome Analysis of Migratory bird Vibrio Strains, Inner Mongolia.</title>
        <authorList>
            <person name="Zheng L."/>
        </authorList>
    </citation>
    <scope>NUCLEOTIDE SEQUENCE</scope>
    <source>
        <strain evidence="1">M13F</strain>
    </source>
</reference>
<sequence>MKTEFIDFILRKVSESKNRDVSILSDMPALKDECLSLCREITKGYDSFSVNLKGHCQLNEVTVKDAAASLSGFYDENSLAKILSEHLVNMTEQSLLIGDCITREEVERSYRIRFAMLGDHKISLITLHDFTRSNCPGCGDALFFNADLESKTVSLHESIQPCKVATDEITVRQQFSSNAGHFVLMDHDDFIEFIPQEIRTEYRDHHVSLSSLKGYSTFSQCLGKHGIGCVWTHQDNHAVSIVKVDDGFNFVSGDSGEHRVTTTGQNLYIADRETVLSLCDDEMKLYVDDLRKFIVEPGTYEIADFINEKPENEGQVLGKMTKVEC</sequence>
<proteinExistence type="predicted"/>
<dbReference type="EMBL" id="JACRUP010000018">
    <property type="protein sequence ID" value="MBC5852775.1"/>
    <property type="molecule type" value="Genomic_DNA"/>
</dbReference>
<accession>A0A9X0RDD1</accession>
<gene>
    <name evidence="1" type="ORF">H8Q88_17880</name>
</gene>
<protein>
    <submittedName>
        <fullName evidence="1">Uncharacterized protein</fullName>
    </submittedName>
</protein>
<name>A0A9X0RDD1_VIBME</name>
<dbReference type="Proteomes" id="UP000615796">
    <property type="component" value="Unassembled WGS sequence"/>
</dbReference>
<keyword evidence="2" id="KW-1185">Reference proteome</keyword>